<dbReference type="InterPro" id="IPR000169">
    <property type="entry name" value="Pept_cys_AS"/>
</dbReference>
<dbReference type="KEGG" id="gsh:117365402"/>
<evidence type="ECO:0000256" key="3">
    <source>
        <dbReference type="ARBA" id="ARBA00022801"/>
    </source>
</evidence>
<dbReference type="Gene3D" id="3.90.70.10">
    <property type="entry name" value="Cysteine proteinases"/>
    <property type="match status" value="1"/>
</dbReference>
<dbReference type="GO" id="GO:0005737">
    <property type="term" value="C:cytoplasm"/>
    <property type="evidence" value="ECO:0007669"/>
    <property type="project" value="TreeGrafter"/>
</dbReference>
<dbReference type="Proteomes" id="UP000515159">
    <property type="component" value="Chromosome 8"/>
</dbReference>
<evidence type="ECO:0000313" key="9">
    <source>
        <dbReference type="RefSeq" id="XP_033811693.1"/>
    </source>
</evidence>
<organism evidence="8 9">
    <name type="scientific">Geotrypetes seraphini</name>
    <name type="common">Gaboon caecilian</name>
    <name type="synonym">Caecilia seraphini</name>
    <dbReference type="NCBI Taxonomy" id="260995"/>
    <lineage>
        <taxon>Eukaryota</taxon>
        <taxon>Metazoa</taxon>
        <taxon>Chordata</taxon>
        <taxon>Craniata</taxon>
        <taxon>Vertebrata</taxon>
        <taxon>Euteleostomi</taxon>
        <taxon>Amphibia</taxon>
        <taxon>Gymnophiona</taxon>
        <taxon>Geotrypetes</taxon>
    </lineage>
</organism>
<dbReference type="SUPFAM" id="SSF49758">
    <property type="entry name" value="Calpain large subunit, middle domain (domain III)"/>
    <property type="match status" value="1"/>
</dbReference>
<dbReference type="GO" id="GO:0043066">
    <property type="term" value="P:negative regulation of apoptotic process"/>
    <property type="evidence" value="ECO:0007669"/>
    <property type="project" value="TreeGrafter"/>
</dbReference>
<feature type="active site" evidence="5 6">
    <location>
        <position position="270"/>
    </location>
</feature>
<keyword evidence="8" id="KW-1185">Reference proteome</keyword>
<dbReference type="InterPro" id="IPR022684">
    <property type="entry name" value="Calpain_cysteine_protease"/>
</dbReference>
<dbReference type="CDD" id="cd00214">
    <property type="entry name" value="Calpain_III"/>
    <property type="match status" value="1"/>
</dbReference>
<dbReference type="CDD" id="cd00044">
    <property type="entry name" value="CysPc"/>
    <property type="match status" value="1"/>
</dbReference>
<dbReference type="Gene3D" id="1.10.238.10">
    <property type="entry name" value="EF-hand"/>
    <property type="match status" value="1"/>
</dbReference>
<sequence>MANTIAEPGSRENPLKYRNQDYESLRSACLREKKLFEDPLFPASPQSLGITQDKTVVWLRPSNISKLPRFVLHSADTTDICQGELGNCWLLAAVSSLTLQSGLFSYVVPDGQSFQKDYVGIFHFRFWQFGKWIEVVVDDRLPTRQNQLIFTISTTKDEFWSALLEKAYAKLNNSYACLKSGNISEAMEDFTGGIAESIKVSSKSPQVLWGLVNKSLRRTSLLSCFIKVLDRADIGKMNKVGMVMGHAYALIGTRTVKKGATTVLLFRLRNPWGFVEYNGPWSDKSSEWDTFSKKDRNQLKLELKEDGEFWIACDDFSKFFTVIEACSLNPDSLDDGSSSWGITSHEGSWVAGYNAGGGNKHKTFFTNPQFQLRLQEEDDNDEEGEISCTAVVELLQKNRRKHGIVDFLYIAFHIYRVPLQAKSSHLNKSFFLQNSPVADSGLHCNNRSVTKRFSLPPGNYVIMPSTHKPNLGGEFFLRIFAKKKNKSGQQNKFSSTYNYIQPVMSAAPGFQSQIRDIFNQHAGEDNEMNSLEFQSFINLVLPERHHLSLETCRTLVFGIRFRHLGKLELLEAEKLVAWLQNLKDIYEKFSTSPSDPLSSFELPLALQEAGFQLSDQVHEQLWLRCRTDDQTLTFSDFVHCVARLRKLFELYTMDTRDIQEVKCIDINESNMIVAGQNMPDTGMSLAVPTENKKLHLPNVDDLKLTVTKKTAILVERSAPLKYLRTDGWKNF</sequence>
<comment type="similarity">
    <text evidence="1">Belongs to the peptidase C2 family.</text>
</comment>
<dbReference type="FunFam" id="2.60.120.380:FF:000011">
    <property type="entry name" value="Calpain 12"/>
    <property type="match status" value="1"/>
</dbReference>
<dbReference type="PANTHER" id="PTHR10183">
    <property type="entry name" value="CALPAIN"/>
    <property type="match status" value="1"/>
</dbReference>
<dbReference type="GO" id="GO:0004198">
    <property type="term" value="F:calcium-dependent cysteine-type endopeptidase activity"/>
    <property type="evidence" value="ECO:0007669"/>
    <property type="project" value="InterPro"/>
</dbReference>
<dbReference type="GO" id="GO:0006508">
    <property type="term" value="P:proteolysis"/>
    <property type="evidence" value="ECO:0007669"/>
    <property type="project" value="UniProtKB-KW"/>
</dbReference>
<dbReference type="FunFam" id="3.90.70.10:FF:000001">
    <property type="entry name" value="Calpain-1 catalytic subunit"/>
    <property type="match status" value="1"/>
</dbReference>
<name>A0A6P8S304_GEOSA</name>
<dbReference type="PRINTS" id="PR00704">
    <property type="entry name" value="CALPAIN"/>
</dbReference>
<dbReference type="Pfam" id="PF01067">
    <property type="entry name" value="Calpain_III"/>
    <property type="match status" value="1"/>
</dbReference>
<dbReference type="PROSITE" id="PS50203">
    <property type="entry name" value="CALPAIN_CAT"/>
    <property type="match status" value="1"/>
</dbReference>
<accession>A0A6P8S304</accession>
<dbReference type="InterPro" id="IPR022682">
    <property type="entry name" value="Calpain_domain_III"/>
</dbReference>
<evidence type="ECO:0000256" key="5">
    <source>
        <dbReference type="PIRSR" id="PIRSR622684-1"/>
    </source>
</evidence>
<dbReference type="InterPro" id="IPR011992">
    <property type="entry name" value="EF-hand-dom_pair"/>
</dbReference>
<keyword evidence="2 6" id="KW-0645">Protease</keyword>
<dbReference type="InterPro" id="IPR001300">
    <property type="entry name" value="Peptidase_C2_calpain_cat"/>
</dbReference>
<dbReference type="OrthoDB" id="424753at2759"/>
<keyword evidence="3 6" id="KW-0378">Hydrolase</keyword>
<dbReference type="SMART" id="SM00720">
    <property type="entry name" value="calpain_III"/>
    <property type="match status" value="1"/>
</dbReference>
<dbReference type="SUPFAM" id="SSF47473">
    <property type="entry name" value="EF-hand"/>
    <property type="match status" value="1"/>
</dbReference>
<evidence type="ECO:0000259" key="7">
    <source>
        <dbReference type="PROSITE" id="PS50203"/>
    </source>
</evidence>
<dbReference type="SMART" id="SM00230">
    <property type="entry name" value="CysPc"/>
    <property type="match status" value="1"/>
</dbReference>
<evidence type="ECO:0000313" key="8">
    <source>
        <dbReference type="Proteomes" id="UP000515159"/>
    </source>
</evidence>
<dbReference type="GeneID" id="117365402"/>
<dbReference type="InterPro" id="IPR036213">
    <property type="entry name" value="Calpain_III_sf"/>
</dbReference>
<feature type="active site" evidence="5 6">
    <location>
        <position position="88"/>
    </location>
</feature>
<dbReference type="InterPro" id="IPR038765">
    <property type="entry name" value="Papain-like_cys_pep_sf"/>
</dbReference>
<dbReference type="InterPro" id="IPR033883">
    <property type="entry name" value="C2_III"/>
</dbReference>
<dbReference type="Gene3D" id="2.60.120.380">
    <property type="match status" value="1"/>
</dbReference>
<protein>
    <submittedName>
        <fullName evidence="9">Calpain-2 catalytic subunit-like isoform X1</fullName>
    </submittedName>
</protein>
<dbReference type="SUPFAM" id="SSF54001">
    <property type="entry name" value="Cysteine proteinases"/>
    <property type="match status" value="1"/>
</dbReference>
<dbReference type="RefSeq" id="XP_033811693.1">
    <property type="nucleotide sequence ID" value="XM_033955802.1"/>
</dbReference>
<evidence type="ECO:0000256" key="6">
    <source>
        <dbReference type="PROSITE-ProRule" id="PRU00239"/>
    </source>
</evidence>
<dbReference type="PANTHER" id="PTHR10183:SF393">
    <property type="entry name" value="CALPAIN-LIKE ISOFORM X1"/>
    <property type="match status" value="1"/>
</dbReference>
<dbReference type="Pfam" id="PF00648">
    <property type="entry name" value="Peptidase_C2"/>
    <property type="match status" value="1"/>
</dbReference>
<proteinExistence type="inferred from homology"/>
<evidence type="ECO:0000256" key="2">
    <source>
        <dbReference type="ARBA" id="ARBA00022670"/>
    </source>
</evidence>
<dbReference type="InterPro" id="IPR022683">
    <property type="entry name" value="Calpain_III"/>
</dbReference>
<dbReference type="InParanoid" id="A0A6P8S304"/>
<dbReference type="AlphaFoldDB" id="A0A6P8S304"/>
<evidence type="ECO:0000256" key="4">
    <source>
        <dbReference type="ARBA" id="ARBA00022807"/>
    </source>
</evidence>
<feature type="domain" description="Calpain catalytic" evidence="7">
    <location>
        <begin position="35"/>
        <end position="329"/>
    </location>
</feature>
<reference evidence="9" key="1">
    <citation type="submission" date="2025-08" db="UniProtKB">
        <authorList>
            <consortium name="RefSeq"/>
        </authorList>
    </citation>
    <scope>IDENTIFICATION</scope>
</reference>
<feature type="active site" evidence="5 6">
    <location>
        <position position="246"/>
    </location>
</feature>
<keyword evidence="4 6" id="KW-0788">Thiol protease</keyword>
<dbReference type="PROSITE" id="PS00139">
    <property type="entry name" value="THIOL_PROTEASE_CYS"/>
    <property type="match status" value="1"/>
</dbReference>
<gene>
    <name evidence="9" type="primary">LOC117365402</name>
</gene>
<evidence type="ECO:0000256" key="1">
    <source>
        <dbReference type="ARBA" id="ARBA00007623"/>
    </source>
</evidence>